<dbReference type="Proteomes" id="UP000007129">
    <property type="component" value="Unassembled WGS sequence"/>
</dbReference>
<evidence type="ECO:0000313" key="3">
    <source>
        <dbReference type="Proteomes" id="UP000007129"/>
    </source>
</evidence>
<reference evidence="2 3" key="1">
    <citation type="journal article" date="2012" name="BMC Genomics">
        <title>Tools to kill: Genome of one of the most destructive plant pathogenic fungi Macrophomina phaseolina.</title>
        <authorList>
            <person name="Islam M.S."/>
            <person name="Haque M.S."/>
            <person name="Islam M.M."/>
            <person name="Emdad E.M."/>
            <person name="Halim A."/>
            <person name="Hossen Q.M.M."/>
            <person name="Hossain M.Z."/>
            <person name="Ahmed B."/>
            <person name="Rahim S."/>
            <person name="Rahman M.S."/>
            <person name="Alam M.M."/>
            <person name="Hou S."/>
            <person name="Wan X."/>
            <person name="Saito J.A."/>
            <person name="Alam M."/>
        </authorList>
    </citation>
    <scope>NUCLEOTIDE SEQUENCE [LARGE SCALE GENOMIC DNA]</scope>
    <source>
        <strain evidence="2 3">MS6</strain>
    </source>
</reference>
<comment type="caution">
    <text evidence="2">The sequence shown here is derived from an EMBL/GenBank/DDBJ whole genome shotgun (WGS) entry which is preliminary data.</text>
</comment>
<name>K2S155_MACPH</name>
<keyword evidence="1" id="KW-0732">Signal</keyword>
<protein>
    <recommendedName>
        <fullName evidence="4">Hydrophobin</fullName>
    </recommendedName>
</protein>
<accession>K2S155</accession>
<gene>
    <name evidence="2" type="ORF">MPH_06557</name>
</gene>
<dbReference type="EMBL" id="AHHD01000283">
    <property type="protein sequence ID" value="EKG16244.1"/>
    <property type="molecule type" value="Genomic_DNA"/>
</dbReference>
<dbReference type="AlphaFoldDB" id="K2S155"/>
<dbReference type="InParanoid" id="K2S155"/>
<organism evidence="2 3">
    <name type="scientific">Macrophomina phaseolina (strain MS6)</name>
    <name type="common">Charcoal rot fungus</name>
    <dbReference type="NCBI Taxonomy" id="1126212"/>
    <lineage>
        <taxon>Eukaryota</taxon>
        <taxon>Fungi</taxon>
        <taxon>Dikarya</taxon>
        <taxon>Ascomycota</taxon>
        <taxon>Pezizomycotina</taxon>
        <taxon>Dothideomycetes</taxon>
        <taxon>Dothideomycetes incertae sedis</taxon>
        <taxon>Botryosphaeriales</taxon>
        <taxon>Botryosphaeriaceae</taxon>
        <taxon>Macrophomina</taxon>
    </lineage>
</organism>
<dbReference type="VEuPathDB" id="FungiDB:MPH_06557"/>
<sequence>MHPSAFAVAIFAFIPGVFGNWCDGGISIAGTTCASGRNLYCCTGAGSVLGNVQTGDFSIFRGDCVISGSGCGDGGVPKCCL</sequence>
<dbReference type="HOGENOM" id="CLU_2605902_0_0_1"/>
<feature type="chain" id="PRO_5003864458" description="Hydrophobin" evidence="1">
    <location>
        <begin position="20"/>
        <end position="81"/>
    </location>
</feature>
<evidence type="ECO:0000313" key="2">
    <source>
        <dbReference type="EMBL" id="EKG16244.1"/>
    </source>
</evidence>
<feature type="signal peptide" evidence="1">
    <location>
        <begin position="1"/>
        <end position="19"/>
    </location>
</feature>
<evidence type="ECO:0008006" key="4">
    <source>
        <dbReference type="Google" id="ProtNLM"/>
    </source>
</evidence>
<proteinExistence type="predicted"/>
<evidence type="ECO:0000256" key="1">
    <source>
        <dbReference type="SAM" id="SignalP"/>
    </source>
</evidence>